<feature type="domain" description="TACO1/YebC-like N-terminal" evidence="8">
    <location>
        <begin position="5"/>
        <end position="75"/>
    </location>
</feature>
<dbReference type="HAMAP" id="MF_00693">
    <property type="entry name" value="Transcrip_reg_TACO1"/>
    <property type="match status" value="1"/>
</dbReference>
<organism evidence="9 10">
    <name type="scientific">Algivirga pacifica</name>
    <dbReference type="NCBI Taxonomy" id="1162670"/>
    <lineage>
        <taxon>Bacteria</taxon>
        <taxon>Pseudomonadati</taxon>
        <taxon>Bacteroidota</taxon>
        <taxon>Cytophagia</taxon>
        <taxon>Cytophagales</taxon>
        <taxon>Flammeovirgaceae</taxon>
        <taxon>Algivirga</taxon>
    </lineage>
</organism>
<dbReference type="PANTHER" id="PTHR12532">
    <property type="entry name" value="TRANSLATIONAL ACTIVATOR OF CYTOCHROME C OXIDASE 1"/>
    <property type="match status" value="1"/>
</dbReference>
<keyword evidence="2 6" id="KW-0963">Cytoplasm</keyword>
<dbReference type="NCBIfam" id="TIGR01033">
    <property type="entry name" value="YebC/PmpR family DNA-binding transcriptional regulator"/>
    <property type="match status" value="1"/>
</dbReference>
<keyword evidence="10" id="KW-1185">Reference proteome</keyword>
<dbReference type="InterPro" id="IPR049083">
    <property type="entry name" value="TACO1_YebC_N"/>
</dbReference>
<comment type="caution">
    <text evidence="9">The sequence shown here is derived from an EMBL/GenBank/DDBJ whole genome shotgun (WGS) entry which is preliminary data.</text>
</comment>
<comment type="subcellular location">
    <subcellularLocation>
        <location evidence="6">Cytoplasm</location>
    </subcellularLocation>
</comment>
<dbReference type="InterPro" id="IPR017856">
    <property type="entry name" value="Integrase-like_N"/>
</dbReference>
<feature type="domain" description="TACO1/YebC-like second and third" evidence="7">
    <location>
        <begin position="81"/>
        <end position="238"/>
    </location>
</feature>
<keyword evidence="4 6" id="KW-0238">DNA-binding</keyword>
<name>A0ABP9DF17_9BACT</name>
<evidence type="ECO:0000256" key="3">
    <source>
        <dbReference type="ARBA" id="ARBA00023015"/>
    </source>
</evidence>
<evidence type="ECO:0000256" key="5">
    <source>
        <dbReference type="ARBA" id="ARBA00023163"/>
    </source>
</evidence>
<dbReference type="Pfam" id="PF01709">
    <property type="entry name" value="Transcrip_reg"/>
    <property type="match status" value="1"/>
</dbReference>
<dbReference type="Pfam" id="PF20772">
    <property type="entry name" value="TACO1_YebC_N"/>
    <property type="match status" value="1"/>
</dbReference>
<dbReference type="EMBL" id="BAABJX010000033">
    <property type="protein sequence ID" value="GAA4837010.1"/>
    <property type="molecule type" value="Genomic_DNA"/>
</dbReference>
<dbReference type="NCBIfam" id="NF001030">
    <property type="entry name" value="PRK00110.1"/>
    <property type="match status" value="1"/>
</dbReference>
<evidence type="ECO:0000256" key="6">
    <source>
        <dbReference type="HAMAP-Rule" id="MF_00693"/>
    </source>
</evidence>
<gene>
    <name evidence="9" type="ORF">GCM10023331_22800</name>
</gene>
<dbReference type="Gene3D" id="3.30.70.980">
    <property type="match status" value="2"/>
</dbReference>
<evidence type="ECO:0000313" key="9">
    <source>
        <dbReference type="EMBL" id="GAA4837010.1"/>
    </source>
</evidence>
<dbReference type="GO" id="GO:0003677">
    <property type="term" value="F:DNA binding"/>
    <property type="evidence" value="ECO:0007669"/>
    <property type="project" value="UniProtKB-KW"/>
</dbReference>
<dbReference type="PANTHER" id="PTHR12532:SF6">
    <property type="entry name" value="TRANSCRIPTIONAL REGULATORY PROTEIN YEBC-RELATED"/>
    <property type="match status" value="1"/>
</dbReference>
<accession>A0ABP9DF17</accession>
<evidence type="ECO:0000256" key="4">
    <source>
        <dbReference type="ARBA" id="ARBA00023125"/>
    </source>
</evidence>
<evidence type="ECO:0000256" key="2">
    <source>
        <dbReference type="ARBA" id="ARBA00022490"/>
    </source>
</evidence>
<protein>
    <recommendedName>
        <fullName evidence="6">Probable transcriptional regulatory protein GCM10023331_22800</fullName>
    </recommendedName>
</protein>
<reference evidence="10" key="1">
    <citation type="journal article" date="2019" name="Int. J. Syst. Evol. Microbiol.">
        <title>The Global Catalogue of Microorganisms (GCM) 10K type strain sequencing project: providing services to taxonomists for standard genome sequencing and annotation.</title>
        <authorList>
            <consortium name="The Broad Institute Genomics Platform"/>
            <consortium name="The Broad Institute Genome Sequencing Center for Infectious Disease"/>
            <person name="Wu L."/>
            <person name="Ma J."/>
        </authorList>
    </citation>
    <scope>NUCLEOTIDE SEQUENCE [LARGE SCALE GENOMIC DNA]</scope>
    <source>
        <strain evidence="10">JCM 18326</strain>
    </source>
</reference>
<evidence type="ECO:0000313" key="10">
    <source>
        <dbReference type="Proteomes" id="UP001500298"/>
    </source>
</evidence>
<proteinExistence type="inferred from homology"/>
<dbReference type="InterPro" id="IPR048300">
    <property type="entry name" value="TACO1_YebC-like_2nd/3rd_dom"/>
</dbReference>
<keyword evidence="3 6" id="KW-0805">Transcription regulation</keyword>
<evidence type="ECO:0000259" key="7">
    <source>
        <dbReference type="Pfam" id="PF01709"/>
    </source>
</evidence>
<dbReference type="InterPro" id="IPR029072">
    <property type="entry name" value="YebC-like"/>
</dbReference>
<dbReference type="InterPro" id="IPR026564">
    <property type="entry name" value="Transcrip_reg_TACO1-like_dom3"/>
</dbReference>
<evidence type="ECO:0000256" key="1">
    <source>
        <dbReference type="ARBA" id="ARBA00008724"/>
    </source>
</evidence>
<dbReference type="InterPro" id="IPR002876">
    <property type="entry name" value="Transcrip_reg_TACO1-like"/>
</dbReference>
<dbReference type="Gene3D" id="1.10.10.200">
    <property type="match status" value="1"/>
</dbReference>
<keyword evidence="5 6" id="KW-0804">Transcription</keyword>
<dbReference type="RefSeq" id="WP_345371888.1">
    <property type="nucleotide sequence ID" value="NZ_BAABJX010000033.1"/>
</dbReference>
<dbReference type="SUPFAM" id="SSF75625">
    <property type="entry name" value="YebC-like"/>
    <property type="match status" value="1"/>
</dbReference>
<sequence length="248" mass="27189">MAGHSKWANIKHRKGAQDAKRGKIFTKLIKEISIAAKLGGGDTETNPRLRLAIQNAKGQNMPKDNIERAVKKATGADATDYMELTYEGYAPGGIAVFVECSTDNQNRTVSAVRSYFTKVGGSLGKNGSLEFIFDRKGIFEFNMPEGGLDMDEFELEMADAGAEDIEVMDDLIVITSAMEDFGAVNKKLEDMGIEVASAGLKRIPNNTSTVDNDTLTKVMKLIDKLEDDDDVQQVYHNLEIADGQEELI</sequence>
<dbReference type="NCBIfam" id="NF009044">
    <property type="entry name" value="PRK12378.1"/>
    <property type="match status" value="1"/>
</dbReference>
<evidence type="ECO:0000259" key="8">
    <source>
        <dbReference type="Pfam" id="PF20772"/>
    </source>
</evidence>
<comment type="similarity">
    <text evidence="1 6">Belongs to the TACO1 family.</text>
</comment>
<dbReference type="Proteomes" id="UP001500298">
    <property type="component" value="Unassembled WGS sequence"/>
</dbReference>